<keyword evidence="9" id="KW-0560">Oxidoreductase</keyword>
<organism evidence="15 16">
    <name type="scientific">Pseudonocardia aurantiaca</name>
    <dbReference type="NCBI Taxonomy" id="75290"/>
    <lineage>
        <taxon>Bacteria</taxon>
        <taxon>Bacillati</taxon>
        <taxon>Actinomycetota</taxon>
        <taxon>Actinomycetes</taxon>
        <taxon>Pseudonocardiales</taxon>
        <taxon>Pseudonocardiaceae</taxon>
        <taxon>Pseudonocardia</taxon>
    </lineage>
</organism>
<keyword evidence="6" id="KW-0479">Metal-binding</keyword>
<accession>A0ABW4FJR3</accession>
<keyword evidence="10" id="KW-0408">Iron</keyword>
<evidence type="ECO:0000256" key="8">
    <source>
        <dbReference type="ARBA" id="ARBA00022989"/>
    </source>
</evidence>
<evidence type="ECO:0000256" key="1">
    <source>
        <dbReference type="ARBA" id="ARBA00001974"/>
    </source>
</evidence>
<keyword evidence="12 13" id="KW-0472">Membrane</keyword>
<name>A0ABW4FJR3_9PSEU</name>
<dbReference type="Pfam" id="PF00175">
    <property type="entry name" value="NAD_binding_1"/>
    <property type="match status" value="1"/>
</dbReference>
<proteinExistence type="predicted"/>
<feature type="transmembrane region" description="Helical" evidence="13">
    <location>
        <begin position="178"/>
        <end position="198"/>
    </location>
</feature>
<dbReference type="InterPro" id="IPR013130">
    <property type="entry name" value="Fe3_Rdtase_TM_dom"/>
</dbReference>
<dbReference type="RefSeq" id="WP_343970630.1">
    <property type="nucleotide sequence ID" value="NZ_BAAAJG010000002.1"/>
</dbReference>
<evidence type="ECO:0000256" key="2">
    <source>
        <dbReference type="ARBA" id="ARBA00004141"/>
    </source>
</evidence>
<keyword evidence="11" id="KW-0411">Iron-sulfur</keyword>
<sequence length="438" mass="48841">MAAWTSMMLVVVLWVWGQGVRQLGTVAGLLNSVGRLTGLVSADLLLIQVLLISRIPWVERSFGQDELVRRHRLVGFTSFSLMVGHIVLITLAYAASDQIGVLAEVWSLVTTYPGMLLATAGTALLVMVVVTSVRAVRRRLRYESWHLLHLYAYLGVGLALPHQLWTGSDFIDSPIASAYWWTVYLAAAGAVLVFRVGLPIWRNWTHRLVVDRVVPEGRGVVSIYLRGRNLHRLRAEAGQFFVWRFMHGAGWTRGNPFSLSAAPNGRLLRITAKDLGTGSRRLAKVPVGTRVVFEGPFGRLTDSVRRMRKMTMIASGIGITPLRALLEEADYRPGQAVLLYRASAPPGLLFRRELDALAVHRGVRVVYLPGPRMRDRRSWLPRHYAVTADGNALRNIVPDIKEHDVFICGPDGWTEAVIASVRRAGVPAEQVHTERFAW</sequence>
<dbReference type="InterPro" id="IPR017938">
    <property type="entry name" value="Riboflavin_synthase-like_b-brl"/>
</dbReference>
<evidence type="ECO:0000256" key="7">
    <source>
        <dbReference type="ARBA" id="ARBA00022827"/>
    </source>
</evidence>
<feature type="domain" description="FAD-binding FR-type" evidence="14">
    <location>
        <begin position="203"/>
        <end position="303"/>
    </location>
</feature>
<keyword evidence="5" id="KW-0001">2Fe-2S</keyword>
<dbReference type="SUPFAM" id="SSF63380">
    <property type="entry name" value="Riboflavin synthase domain-like"/>
    <property type="match status" value="1"/>
</dbReference>
<evidence type="ECO:0000256" key="11">
    <source>
        <dbReference type="ARBA" id="ARBA00023014"/>
    </source>
</evidence>
<comment type="caution">
    <text evidence="15">The sequence shown here is derived from an EMBL/GenBank/DDBJ whole genome shotgun (WGS) entry which is preliminary data.</text>
</comment>
<dbReference type="InterPro" id="IPR050415">
    <property type="entry name" value="MRET"/>
</dbReference>
<keyword evidence="8 13" id="KW-1133">Transmembrane helix</keyword>
<dbReference type="Gene3D" id="2.40.30.10">
    <property type="entry name" value="Translation factors"/>
    <property type="match status" value="1"/>
</dbReference>
<keyword evidence="3" id="KW-0285">Flavoprotein</keyword>
<dbReference type="InterPro" id="IPR001433">
    <property type="entry name" value="OxRdtase_FAD/NAD-bd"/>
</dbReference>
<evidence type="ECO:0000256" key="5">
    <source>
        <dbReference type="ARBA" id="ARBA00022714"/>
    </source>
</evidence>
<evidence type="ECO:0000256" key="13">
    <source>
        <dbReference type="SAM" id="Phobius"/>
    </source>
</evidence>
<gene>
    <name evidence="15" type="ORF">ACFSCY_15280</name>
</gene>
<protein>
    <submittedName>
        <fullName evidence="15">Ferredoxin reductase family protein</fullName>
    </submittedName>
</protein>
<dbReference type="InterPro" id="IPR017927">
    <property type="entry name" value="FAD-bd_FR_type"/>
</dbReference>
<keyword evidence="7" id="KW-0274">FAD</keyword>
<dbReference type="Pfam" id="PF01794">
    <property type="entry name" value="Ferric_reduct"/>
    <property type="match status" value="1"/>
</dbReference>
<dbReference type="PANTHER" id="PTHR47354:SF8">
    <property type="entry name" value="1,2-PHENYLACETYL-COA EPOXIDASE, SUBUNIT E"/>
    <property type="match status" value="1"/>
</dbReference>
<dbReference type="InterPro" id="IPR039261">
    <property type="entry name" value="FNR_nucleotide-bd"/>
</dbReference>
<dbReference type="PROSITE" id="PS51384">
    <property type="entry name" value="FAD_FR"/>
    <property type="match status" value="1"/>
</dbReference>
<keyword evidence="4 13" id="KW-0812">Transmembrane</keyword>
<keyword evidence="16" id="KW-1185">Reference proteome</keyword>
<evidence type="ECO:0000256" key="10">
    <source>
        <dbReference type="ARBA" id="ARBA00023004"/>
    </source>
</evidence>
<evidence type="ECO:0000313" key="16">
    <source>
        <dbReference type="Proteomes" id="UP001597145"/>
    </source>
</evidence>
<evidence type="ECO:0000256" key="6">
    <source>
        <dbReference type="ARBA" id="ARBA00022723"/>
    </source>
</evidence>
<feature type="transmembrane region" description="Helical" evidence="13">
    <location>
        <begin position="115"/>
        <end position="136"/>
    </location>
</feature>
<reference evidence="16" key="1">
    <citation type="journal article" date="2019" name="Int. J. Syst. Evol. Microbiol.">
        <title>The Global Catalogue of Microorganisms (GCM) 10K type strain sequencing project: providing services to taxonomists for standard genome sequencing and annotation.</title>
        <authorList>
            <consortium name="The Broad Institute Genomics Platform"/>
            <consortium name="The Broad Institute Genome Sequencing Center for Infectious Disease"/>
            <person name="Wu L."/>
            <person name="Ma J."/>
        </authorList>
    </citation>
    <scope>NUCLEOTIDE SEQUENCE [LARGE SCALE GENOMIC DNA]</scope>
    <source>
        <strain evidence="16">JCM 12165</strain>
    </source>
</reference>
<dbReference type="Proteomes" id="UP001597145">
    <property type="component" value="Unassembled WGS sequence"/>
</dbReference>
<feature type="transmembrane region" description="Helical" evidence="13">
    <location>
        <begin position="73"/>
        <end position="95"/>
    </location>
</feature>
<comment type="subcellular location">
    <subcellularLocation>
        <location evidence="2">Membrane</location>
        <topology evidence="2">Multi-pass membrane protein</topology>
    </subcellularLocation>
</comment>
<dbReference type="SUPFAM" id="SSF52343">
    <property type="entry name" value="Ferredoxin reductase-like, C-terminal NADP-linked domain"/>
    <property type="match status" value="1"/>
</dbReference>
<evidence type="ECO:0000256" key="9">
    <source>
        <dbReference type="ARBA" id="ARBA00023002"/>
    </source>
</evidence>
<comment type="cofactor">
    <cofactor evidence="1">
        <name>FAD</name>
        <dbReference type="ChEBI" id="CHEBI:57692"/>
    </cofactor>
</comment>
<dbReference type="Gene3D" id="3.40.50.80">
    <property type="entry name" value="Nucleotide-binding domain of ferredoxin-NADP reductase (FNR) module"/>
    <property type="match status" value="1"/>
</dbReference>
<evidence type="ECO:0000256" key="4">
    <source>
        <dbReference type="ARBA" id="ARBA00022692"/>
    </source>
</evidence>
<dbReference type="EMBL" id="JBHUCP010000009">
    <property type="protein sequence ID" value="MFD1530808.1"/>
    <property type="molecule type" value="Genomic_DNA"/>
</dbReference>
<evidence type="ECO:0000256" key="12">
    <source>
        <dbReference type="ARBA" id="ARBA00023136"/>
    </source>
</evidence>
<evidence type="ECO:0000313" key="15">
    <source>
        <dbReference type="EMBL" id="MFD1530808.1"/>
    </source>
</evidence>
<evidence type="ECO:0000256" key="3">
    <source>
        <dbReference type="ARBA" id="ARBA00022630"/>
    </source>
</evidence>
<evidence type="ECO:0000259" key="14">
    <source>
        <dbReference type="PROSITE" id="PS51384"/>
    </source>
</evidence>
<dbReference type="PANTHER" id="PTHR47354">
    <property type="entry name" value="NADH OXIDOREDUCTASE HCR"/>
    <property type="match status" value="1"/>
</dbReference>
<feature type="transmembrane region" description="Helical" evidence="13">
    <location>
        <begin position="148"/>
        <end position="166"/>
    </location>
</feature>